<dbReference type="EMBL" id="JAROAS010000030">
    <property type="protein sequence ID" value="MED4129394.1"/>
    <property type="molecule type" value="Genomic_DNA"/>
</dbReference>
<evidence type="ECO:0000313" key="2">
    <source>
        <dbReference type="Proteomes" id="UP001341820"/>
    </source>
</evidence>
<protein>
    <recommendedName>
        <fullName evidence="3">Transposase</fullName>
    </recommendedName>
</protein>
<evidence type="ECO:0000313" key="1">
    <source>
        <dbReference type="EMBL" id="MED4129394.1"/>
    </source>
</evidence>
<reference evidence="1 2" key="1">
    <citation type="submission" date="2023-03" db="EMBL/GenBank/DDBJ databases">
        <title>Bacillus Genome Sequencing.</title>
        <authorList>
            <person name="Dunlap C."/>
        </authorList>
    </citation>
    <scope>NUCLEOTIDE SEQUENCE [LARGE SCALE GENOMIC DNA]</scope>
    <source>
        <strain evidence="1 2">B-4107</strain>
    </source>
</reference>
<sequence length="152" mass="18333">CVRLRCTTLHFYFAINNNLASNEKKKELLTEALVRGVNFLIKNKQWDAEYIEGAFKSMYKKKFIHHFRPWKKTPSPNANYKAYPMLKFELDYFELEIVIEARGKIVLKKLIKTIDPDLDKLWYYMKELRWIKNDEVALYTRAHKETYMSVKI</sequence>
<evidence type="ECO:0008006" key="3">
    <source>
        <dbReference type="Google" id="ProtNLM"/>
    </source>
</evidence>
<feature type="non-terminal residue" evidence="1">
    <location>
        <position position="1"/>
    </location>
</feature>
<gene>
    <name evidence="1" type="ORF">P5F74_14720</name>
</gene>
<name>A0ABU6NPC8_9BACI</name>
<dbReference type="Proteomes" id="UP001341820">
    <property type="component" value="Unassembled WGS sequence"/>
</dbReference>
<organism evidence="1 2">
    <name type="scientific">Shouchella miscanthi</name>
    <dbReference type="NCBI Taxonomy" id="2598861"/>
    <lineage>
        <taxon>Bacteria</taxon>
        <taxon>Bacillati</taxon>
        <taxon>Bacillota</taxon>
        <taxon>Bacilli</taxon>
        <taxon>Bacillales</taxon>
        <taxon>Bacillaceae</taxon>
        <taxon>Shouchella</taxon>
    </lineage>
</organism>
<accession>A0ABU6NPC8</accession>
<comment type="caution">
    <text evidence="1">The sequence shown here is derived from an EMBL/GenBank/DDBJ whole genome shotgun (WGS) entry which is preliminary data.</text>
</comment>
<keyword evidence="2" id="KW-1185">Reference proteome</keyword>
<proteinExistence type="predicted"/>